<comment type="caution">
    <text evidence="2">The sequence shown here is derived from an EMBL/GenBank/DDBJ whole genome shotgun (WGS) entry which is preliminary data.</text>
</comment>
<protein>
    <submittedName>
        <fullName evidence="2">Uncharacterized protein</fullName>
    </submittedName>
</protein>
<gene>
    <name evidence="2" type="ORF">EYF80_044070</name>
</gene>
<sequence>MGNDRMCISIVVQEFVCDHTKNIDTLPSGIIWYYKLSRGAIWYYKLSSGVTWYYKPSSGDKKSLIREQKHFKKLEVESLLQGDADEDTLGGRSGSGVWPTRPSRDGDTSTAQWTHGDEGACEPRGYSTPLVRDGIASPYIPSHDQLAVFFGVN</sequence>
<dbReference type="EMBL" id="SRLO01000828">
    <property type="protein sequence ID" value="TNN45719.1"/>
    <property type="molecule type" value="Genomic_DNA"/>
</dbReference>
<feature type="region of interest" description="Disordered" evidence="1">
    <location>
        <begin position="82"/>
        <end position="124"/>
    </location>
</feature>
<dbReference type="OrthoDB" id="7689696at2759"/>
<keyword evidence="3" id="KW-1185">Reference proteome</keyword>
<name>A0A4Z2FWV1_9TELE</name>
<accession>A0A4Z2FWV1</accession>
<dbReference type="AlphaFoldDB" id="A0A4Z2FWV1"/>
<proteinExistence type="predicted"/>
<evidence type="ECO:0000313" key="3">
    <source>
        <dbReference type="Proteomes" id="UP000314294"/>
    </source>
</evidence>
<organism evidence="2 3">
    <name type="scientific">Liparis tanakae</name>
    <name type="common">Tanaka's snailfish</name>
    <dbReference type="NCBI Taxonomy" id="230148"/>
    <lineage>
        <taxon>Eukaryota</taxon>
        <taxon>Metazoa</taxon>
        <taxon>Chordata</taxon>
        <taxon>Craniata</taxon>
        <taxon>Vertebrata</taxon>
        <taxon>Euteleostomi</taxon>
        <taxon>Actinopterygii</taxon>
        <taxon>Neopterygii</taxon>
        <taxon>Teleostei</taxon>
        <taxon>Neoteleostei</taxon>
        <taxon>Acanthomorphata</taxon>
        <taxon>Eupercaria</taxon>
        <taxon>Perciformes</taxon>
        <taxon>Cottioidei</taxon>
        <taxon>Cottales</taxon>
        <taxon>Liparidae</taxon>
        <taxon>Liparis</taxon>
    </lineage>
</organism>
<dbReference type="Proteomes" id="UP000314294">
    <property type="component" value="Unassembled WGS sequence"/>
</dbReference>
<evidence type="ECO:0000256" key="1">
    <source>
        <dbReference type="SAM" id="MobiDB-lite"/>
    </source>
</evidence>
<evidence type="ECO:0000313" key="2">
    <source>
        <dbReference type="EMBL" id="TNN45719.1"/>
    </source>
</evidence>
<reference evidence="2 3" key="1">
    <citation type="submission" date="2019-03" db="EMBL/GenBank/DDBJ databases">
        <title>First draft genome of Liparis tanakae, snailfish: a comprehensive survey of snailfish specific genes.</title>
        <authorList>
            <person name="Kim W."/>
            <person name="Song I."/>
            <person name="Jeong J.-H."/>
            <person name="Kim D."/>
            <person name="Kim S."/>
            <person name="Ryu S."/>
            <person name="Song J.Y."/>
            <person name="Lee S.K."/>
        </authorList>
    </citation>
    <scope>NUCLEOTIDE SEQUENCE [LARGE SCALE GENOMIC DNA]</scope>
    <source>
        <tissue evidence="2">Muscle</tissue>
    </source>
</reference>